<gene>
    <name evidence="2" type="ORF">RM445_28440</name>
</gene>
<dbReference type="PANTHER" id="PTHR43194">
    <property type="entry name" value="HYDROLASE ALPHA/BETA FOLD FAMILY"/>
    <property type="match status" value="1"/>
</dbReference>
<organism evidence="2 3">
    <name type="scientific">Pseudonocardia charpentierae</name>
    <dbReference type="NCBI Taxonomy" id="3075545"/>
    <lineage>
        <taxon>Bacteria</taxon>
        <taxon>Bacillati</taxon>
        <taxon>Actinomycetota</taxon>
        <taxon>Actinomycetes</taxon>
        <taxon>Pseudonocardiales</taxon>
        <taxon>Pseudonocardiaceae</taxon>
        <taxon>Pseudonocardia</taxon>
    </lineage>
</organism>
<evidence type="ECO:0000313" key="3">
    <source>
        <dbReference type="Proteomes" id="UP001183202"/>
    </source>
</evidence>
<name>A0ABU2NLF2_9PSEU</name>
<proteinExistence type="predicted"/>
<evidence type="ECO:0000313" key="2">
    <source>
        <dbReference type="EMBL" id="MDT0353439.1"/>
    </source>
</evidence>
<comment type="caution">
    <text evidence="2">The sequence shown here is derived from an EMBL/GenBank/DDBJ whole genome shotgun (WGS) entry which is preliminary data.</text>
</comment>
<dbReference type="InterPro" id="IPR050228">
    <property type="entry name" value="Carboxylesterase_BioH"/>
</dbReference>
<dbReference type="Proteomes" id="UP001183202">
    <property type="component" value="Unassembled WGS sequence"/>
</dbReference>
<keyword evidence="3" id="KW-1185">Reference proteome</keyword>
<sequence length="258" mass="27640">MTTDTTPGTYPGTDIHVEAWGDGTPVVLAHGSLATAAEEWEGQRPLADEGYRLLAPDRRGYGRSPAAFGEDFLRDAEDIAALMGDGAHLVGHSYGGLGVLFAAARRPEATLSLALLEPAAFALGHQHPAGRALVDEVRRMWDQDIPDQQWVIGFLKAVGSDPDEFSPDFLAAALPLVPVLRRGRPFWHPDLPLEELAAAPFPKLVVSGGHSAGFDAICDDLAERIGASRAVVAGAGHEIQFTGTPINDTFLAYWRTTR</sequence>
<feature type="domain" description="AB hydrolase-1" evidence="1">
    <location>
        <begin position="26"/>
        <end position="239"/>
    </location>
</feature>
<dbReference type="PANTHER" id="PTHR43194:SF2">
    <property type="entry name" value="PEROXISOMAL MEMBRANE PROTEIN LPX1"/>
    <property type="match status" value="1"/>
</dbReference>
<protein>
    <submittedName>
        <fullName evidence="2">Alpha/beta fold hydrolase</fullName>
    </submittedName>
</protein>
<evidence type="ECO:0000259" key="1">
    <source>
        <dbReference type="Pfam" id="PF12697"/>
    </source>
</evidence>
<dbReference type="InterPro" id="IPR000073">
    <property type="entry name" value="AB_hydrolase_1"/>
</dbReference>
<keyword evidence="2" id="KW-0378">Hydrolase</keyword>
<dbReference type="RefSeq" id="WP_311559953.1">
    <property type="nucleotide sequence ID" value="NZ_JAVREJ010000032.1"/>
</dbReference>
<dbReference type="Pfam" id="PF12697">
    <property type="entry name" value="Abhydrolase_6"/>
    <property type="match status" value="1"/>
</dbReference>
<dbReference type="GO" id="GO:0016787">
    <property type="term" value="F:hydrolase activity"/>
    <property type="evidence" value="ECO:0007669"/>
    <property type="project" value="UniProtKB-KW"/>
</dbReference>
<dbReference type="SUPFAM" id="SSF53474">
    <property type="entry name" value="alpha/beta-Hydrolases"/>
    <property type="match status" value="1"/>
</dbReference>
<reference evidence="3" key="1">
    <citation type="submission" date="2023-07" db="EMBL/GenBank/DDBJ databases">
        <title>30 novel species of actinomycetes from the DSMZ collection.</title>
        <authorList>
            <person name="Nouioui I."/>
        </authorList>
    </citation>
    <scope>NUCLEOTIDE SEQUENCE [LARGE SCALE GENOMIC DNA]</scope>
    <source>
        <strain evidence="3">DSM 45834</strain>
    </source>
</reference>
<accession>A0ABU2NLF2</accession>
<dbReference type="EMBL" id="JAVREJ010000032">
    <property type="protein sequence ID" value="MDT0353439.1"/>
    <property type="molecule type" value="Genomic_DNA"/>
</dbReference>
<dbReference type="InterPro" id="IPR029058">
    <property type="entry name" value="AB_hydrolase_fold"/>
</dbReference>
<dbReference type="Gene3D" id="3.40.50.1820">
    <property type="entry name" value="alpha/beta hydrolase"/>
    <property type="match status" value="1"/>
</dbReference>